<keyword evidence="2" id="KW-1185">Reference proteome</keyword>
<name>A0AAE0LHL3_9CHLO</name>
<protein>
    <submittedName>
        <fullName evidence="1">Uncharacterized protein</fullName>
    </submittedName>
</protein>
<evidence type="ECO:0000313" key="2">
    <source>
        <dbReference type="Proteomes" id="UP001190700"/>
    </source>
</evidence>
<evidence type="ECO:0000313" key="1">
    <source>
        <dbReference type="EMBL" id="KAK3285080.1"/>
    </source>
</evidence>
<dbReference type="Pfam" id="PF01963">
    <property type="entry name" value="TraB_PrgY_gumN"/>
    <property type="match status" value="1"/>
</dbReference>
<sequence>VAMEEARRMGARVVHGDRNIDITMQRLQSSLRDVDFTKVLRSTVSVQPTSPLRHVNLSNMFTEETVEAMKTREAASEMMNMTKQVLPEAVRVIRDERDEFMVEKLLACSGRVVAVVGIGHMDGIEKLWGEAMQKPKVKK</sequence>
<dbReference type="InterPro" id="IPR002816">
    <property type="entry name" value="TraB/PrgY/GumN_fam"/>
</dbReference>
<dbReference type="CDD" id="cd14726">
    <property type="entry name" value="TraB_PrgY-like"/>
    <property type="match status" value="1"/>
</dbReference>
<comment type="caution">
    <text evidence="1">The sequence shown here is derived from an EMBL/GenBank/DDBJ whole genome shotgun (WGS) entry which is preliminary data.</text>
</comment>
<dbReference type="Proteomes" id="UP001190700">
    <property type="component" value="Unassembled WGS sequence"/>
</dbReference>
<proteinExistence type="predicted"/>
<dbReference type="PANTHER" id="PTHR21530">
    <property type="entry name" value="PHEROMONE SHUTDOWN PROTEIN"/>
    <property type="match status" value="1"/>
</dbReference>
<gene>
    <name evidence="1" type="ORF">CYMTET_7296</name>
</gene>
<reference evidence="1 2" key="1">
    <citation type="journal article" date="2015" name="Genome Biol. Evol.">
        <title>Comparative Genomics of a Bacterivorous Green Alga Reveals Evolutionary Causalities and Consequences of Phago-Mixotrophic Mode of Nutrition.</title>
        <authorList>
            <person name="Burns J.A."/>
            <person name="Paasch A."/>
            <person name="Narechania A."/>
            <person name="Kim E."/>
        </authorList>
    </citation>
    <scope>NUCLEOTIDE SEQUENCE [LARGE SCALE GENOMIC DNA]</scope>
    <source>
        <strain evidence="1 2">PLY_AMNH</strain>
    </source>
</reference>
<dbReference type="EMBL" id="LGRX02001972">
    <property type="protein sequence ID" value="KAK3285080.1"/>
    <property type="molecule type" value="Genomic_DNA"/>
</dbReference>
<organism evidence="1 2">
    <name type="scientific">Cymbomonas tetramitiformis</name>
    <dbReference type="NCBI Taxonomy" id="36881"/>
    <lineage>
        <taxon>Eukaryota</taxon>
        <taxon>Viridiplantae</taxon>
        <taxon>Chlorophyta</taxon>
        <taxon>Pyramimonadophyceae</taxon>
        <taxon>Pyramimonadales</taxon>
        <taxon>Pyramimonadaceae</taxon>
        <taxon>Cymbomonas</taxon>
    </lineage>
</organism>
<dbReference type="PANTHER" id="PTHR21530:SF7">
    <property type="entry name" value="TRAB DOMAIN-CONTAINING PROTEIN"/>
    <property type="match status" value="1"/>
</dbReference>
<dbReference type="InterPro" id="IPR046345">
    <property type="entry name" value="TraB_PrgY-like"/>
</dbReference>
<accession>A0AAE0LHL3</accession>
<dbReference type="AlphaFoldDB" id="A0AAE0LHL3"/>
<feature type="non-terminal residue" evidence="1">
    <location>
        <position position="1"/>
    </location>
</feature>